<keyword evidence="7" id="KW-0227">DNA damage</keyword>
<dbReference type="GO" id="GO:0003727">
    <property type="term" value="F:single-stranded RNA binding"/>
    <property type="evidence" value="ECO:0007669"/>
    <property type="project" value="TreeGrafter"/>
</dbReference>
<comment type="function">
    <text evidence="7">DNA repair enzyme involved in the repair of deaminated bases. Selectively cleaves double-stranded DNA at the second phosphodiester bond 3' to a deoxyinosine leaving behind the intact lesion on the nicked DNA.</text>
</comment>
<dbReference type="EMBL" id="CP091871">
    <property type="protein sequence ID" value="WEU40937.1"/>
    <property type="molecule type" value="Genomic_DNA"/>
</dbReference>
<dbReference type="Proteomes" id="UP000186851">
    <property type="component" value="Chromosome"/>
</dbReference>
<feature type="binding site" evidence="7">
    <location>
        <position position="48"/>
    </location>
    <ligand>
        <name>Mg(2+)</name>
        <dbReference type="ChEBI" id="CHEBI:18420"/>
    </ligand>
</feature>
<dbReference type="Gene3D" id="3.30.2170.10">
    <property type="entry name" value="archaeoglobus fulgidus dsm 4304 superfamily"/>
    <property type="match status" value="1"/>
</dbReference>
<feature type="site" description="Interaction with target DNA" evidence="7">
    <location>
        <position position="84"/>
    </location>
</feature>
<evidence type="ECO:0000256" key="4">
    <source>
        <dbReference type="ARBA" id="ARBA00022722"/>
    </source>
</evidence>
<keyword evidence="7" id="KW-0234">DNA repair</keyword>
<sequence length="231" mass="26101">MNRGVFNIKPVIDELTSSRLKQLLIKLSKNIRLQDEMPEPLKNIMGVDVAYKDERALTVGVLFSWPELKHQSTFHRIDRVFFPYIPTLLSFREGNLIIRFLKNLSLKPDLLMVNAHGVAHPFRCGCASYIGLLTDTPTIGVAKKIICGEIIKSEEGGNIAYLKYYDKIIGAVLNHNKKSREIVVSPGHRISLKTAVQITLTTLKDSRLPIILEEAHRMASKLASELFKHTN</sequence>
<evidence type="ECO:0000256" key="1">
    <source>
        <dbReference type="ARBA" id="ARBA00001835"/>
    </source>
</evidence>
<keyword evidence="4 7" id="KW-0540">Nuclease</keyword>
<evidence type="ECO:0000256" key="6">
    <source>
        <dbReference type="ARBA" id="ARBA00022801"/>
    </source>
</evidence>
<proteinExistence type="inferred from homology"/>
<evidence type="ECO:0000256" key="3">
    <source>
        <dbReference type="ARBA" id="ARBA00022490"/>
    </source>
</evidence>
<keyword evidence="7" id="KW-0460">Magnesium</keyword>
<dbReference type="GO" id="GO:0016891">
    <property type="term" value="F:RNA endonuclease activity producing 5'-phosphomonoesters, hydrolytic mechanism"/>
    <property type="evidence" value="ECO:0007669"/>
    <property type="project" value="TreeGrafter"/>
</dbReference>
<accession>A0AAF0D3C9</accession>
<dbReference type="PANTHER" id="PTHR28511">
    <property type="entry name" value="ENDONUCLEASE V"/>
    <property type="match status" value="1"/>
</dbReference>
<keyword evidence="5 7" id="KW-0255">Endonuclease</keyword>
<name>A0AAF0D3C9_ODILC</name>
<dbReference type="KEGG" id="oyw:OdinLCB4_003245"/>
<dbReference type="HAMAP" id="MF_00801">
    <property type="entry name" value="Endonuclease_5"/>
    <property type="match status" value="1"/>
</dbReference>
<comment type="catalytic activity">
    <reaction evidence="1 7">
        <text>Endonucleolytic cleavage at apurinic or apyrimidinic sites to products with a 5'-phosphate.</text>
        <dbReference type="EC" id="3.1.21.7"/>
    </reaction>
</comment>
<dbReference type="GO" id="GO:0043737">
    <property type="term" value="F:deoxyribonuclease V activity"/>
    <property type="evidence" value="ECO:0007669"/>
    <property type="project" value="UniProtKB-UniRule"/>
</dbReference>
<dbReference type="InterPro" id="IPR007581">
    <property type="entry name" value="Endonuclease-V"/>
</dbReference>
<reference evidence="8" key="2">
    <citation type="journal article" date="2022" name="Nat. Microbiol.">
        <title>A closed Candidatus Odinarchaeum chromosome exposes Asgard archaeal viruses.</title>
        <authorList>
            <person name="Tamarit D."/>
            <person name="Caceres E.F."/>
            <person name="Krupovic M."/>
            <person name="Nijland R."/>
            <person name="Eme L."/>
            <person name="Robinson N.P."/>
            <person name="Ettema T.J.G."/>
        </authorList>
    </citation>
    <scope>NUCLEOTIDE SEQUENCE</scope>
    <source>
        <strain evidence="8">LCB_4</strain>
    </source>
</reference>
<evidence type="ECO:0000256" key="7">
    <source>
        <dbReference type="HAMAP-Rule" id="MF_00801"/>
    </source>
</evidence>
<keyword evidence="3 7" id="KW-0963">Cytoplasm</keyword>
<comment type="subcellular location">
    <subcellularLocation>
        <location evidence="2 7">Cytoplasm</location>
    </subcellularLocation>
</comment>
<dbReference type="Pfam" id="PF04493">
    <property type="entry name" value="Endonuclease_5"/>
    <property type="match status" value="1"/>
</dbReference>
<comment type="similarity">
    <text evidence="7">Belongs to the endonuclease V family.</text>
</comment>
<evidence type="ECO:0000256" key="5">
    <source>
        <dbReference type="ARBA" id="ARBA00022759"/>
    </source>
</evidence>
<dbReference type="GO" id="GO:0006281">
    <property type="term" value="P:DNA repair"/>
    <property type="evidence" value="ECO:0007669"/>
    <property type="project" value="UniProtKB-UniRule"/>
</dbReference>
<dbReference type="GO" id="GO:0000287">
    <property type="term" value="F:magnesium ion binding"/>
    <property type="evidence" value="ECO:0007669"/>
    <property type="project" value="UniProtKB-UniRule"/>
</dbReference>
<evidence type="ECO:0000313" key="9">
    <source>
        <dbReference type="Proteomes" id="UP000186851"/>
    </source>
</evidence>
<keyword evidence="7" id="KW-0479">Metal-binding</keyword>
<organism evidence="8 9">
    <name type="scientific">Odinarchaeota yellowstonii (strain LCB_4)</name>
    <dbReference type="NCBI Taxonomy" id="1841599"/>
    <lineage>
        <taxon>Archaea</taxon>
        <taxon>Promethearchaeati</taxon>
        <taxon>Candidatus Odinarchaeota</taxon>
        <taxon>Candidatus Odinarchaeia</taxon>
        <taxon>Candidatus Odinarchaeales</taxon>
        <taxon>Candidatus Odinarchaeaceae</taxon>
        <taxon>Candidatus Odinarchaeum</taxon>
    </lineage>
</organism>
<dbReference type="EC" id="3.1.21.7" evidence="7"/>
<dbReference type="PANTHER" id="PTHR28511:SF1">
    <property type="entry name" value="ENDONUCLEASE V"/>
    <property type="match status" value="1"/>
</dbReference>
<evidence type="ECO:0000256" key="2">
    <source>
        <dbReference type="ARBA" id="ARBA00004496"/>
    </source>
</evidence>
<dbReference type="AlphaFoldDB" id="A0AAF0D3C9"/>
<reference evidence="8" key="1">
    <citation type="journal article" date="2017" name="Nature">
        <title>Asgard archaea illuminate the origin of eukaryotic cellular complexity.</title>
        <authorList>
            <person name="Zaremba-Niedzwiedzka K."/>
            <person name="Caceres E.F."/>
            <person name="Saw J.H."/>
            <person name="Backstrom D."/>
            <person name="Juzokaite L."/>
            <person name="Vancaester E."/>
            <person name="Seitz K.W."/>
            <person name="Anantharaman K."/>
            <person name="Starnawski P."/>
            <person name="Kjeldsen K.U."/>
            <person name="Scott M.B."/>
            <person name="Nunoura T."/>
            <person name="Banfield J.F."/>
            <person name="Schramm A."/>
            <person name="Baker B.J."/>
            <person name="Spang A."/>
            <person name="Ettema T.J.G."/>
        </authorList>
    </citation>
    <scope>NUCLEOTIDE SEQUENCE</scope>
    <source>
        <strain evidence="8">LCB_4</strain>
    </source>
</reference>
<comment type="cofactor">
    <cofactor evidence="7">
        <name>Mg(2+)</name>
        <dbReference type="ChEBI" id="CHEBI:18420"/>
    </cofactor>
</comment>
<dbReference type="GO" id="GO:0005737">
    <property type="term" value="C:cytoplasm"/>
    <property type="evidence" value="ECO:0007669"/>
    <property type="project" value="UniProtKB-SubCell"/>
</dbReference>
<feature type="binding site" evidence="7">
    <location>
        <position position="114"/>
    </location>
    <ligand>
        <name>Mg(2+)</name>
        <dbReference type="ChEBI" id="CHEBI:18420"/>
    </ligand>
</feature>
<keyword evidence="6 7" id="KW-0378">Hydrolase</keyword>
<gene>
    <name evidence="7" type="primary">nfi</name>
    <name evidence="8" type="ORF">OdinLCB4_003245</name>
</gene>
<evidence type="ECO:0000313" key="8">
    <source>
        <dbReference type="EMBL" id="WEU40937.1"/>
    </source>
</evidence>
<dbReference type="CDD" id="cd06559">
    <property type="entry name" value="Endonuclease_V"/>
    <property type="match status" value="1"/>
</dbReference>
<protein>
    <recommendedName>
        <fullName evidence="7">Endonuclease V</fullName>
        <ecNumber evidence="7">3.1.21.7</ecNumber>
    </recommendedName>
    <alternativeName>
        <fullName evidence="7">Deoxyinosine 3'endonuclease</fullName>
    </alternativeName>
    <alternativeName>
        <fullName evidence="7">Deoxyribonuclease V</fullName>
        <shortName evidence="7">DNase V</shortName>
    </alternativeName>
</protein>